<dbReference type="eggNOG" id="ENOG502SH84">
    <property type="taxonomic scope" value="Eukaryota"/>
</dbReference>
<evidence type="ECO:0000256" key="2">
    <source>
        <dbReference type="ARBA" id="ARBA00022692"/>
    </source>
</evidence>
<comment type="similarity">
    <text evidence="5">Belongs to the SAT4 family.</text>
</comment>
<dbReference type="HOGENOM" id="CLU_028200_3_7_1"/>
<feature type="transmembrane region" description="Helical" evidence="7">
    <location>
        <begin position="247"/>
        <end position="268"/>
    </location>
</feature>
<keyword evidence="4 7" id="KW-0472">Membrane</keyword>
<feature type="region of interest" description="Disordered" evidence="6">
    <location>
        <begin position="277"/>
        <end position="377"/>
    </location>
</feature>
<dbReference type="EMBL" id="KI912118">
    <property type="protein sequence ID" value="ETS75573.1"/>
    <property type="molecule type" value="Genomic_DNA"/>
</dbReference>
<dbReference type="GO" id="GO:0016020">
    <property type="term" value="C:membrane"/>
    <property type="evidence" value="ECO:0007669"/>
    <property type="project" value="UniProtKB-SubCell"/>
</dbReference>
<dbReference type="RefSeq" id="XP_007839289.1">
    <property type="nucleotide sequence ID" value="XM_007841098.1"/>
</dbReference>
<dbReference type="Pfam" id="PF20684">
    <property type="entry name" value="Fung_rhodopsin"/>
    <property type="match status" value="1"/>
</dbReference>
<reference evidence="10" key="1">
    <citation type="journal article" date="2015" name="BMC Genomics">
        <title>Genomic and transcriptomic analysis of the endophytic fungus Pestalotiopsis fici reveals its lifestyle and high potential for synthesis of natural products.</title>
        <authorList>
            <person name="Wang X."/>
            <person name="Zhang X."/>
            <person name="Liu L."/>
            <person name="Xiang M."/>
            <person name="Wang W."/>
            <person name="Sun X."/>
            <person name="Che Y."/>
            <person name="Guo L."/>
            <person name="Liu G."/>
            <person name="Guo L."/>
            <person name="Wang C."/>
            <person name="Yin W.B."/>
            <person name="Stadler M."/>
            <person name="Zhang X."/>
            <person name="Liu X."/>
        </authorList>
    </citation>
    <scope>NUCLEOTIDE SEQUENCE [LARGE SCALE GENOMIC DNA]</scope>
    <source>
        <strain evidence="10">W106-1 / CGMCC3.15140</strain>
    </source>
</reference>
<feature type="transmembrane region" description="Helical" evidence="7">
    <location>
        <begin position="201"/>
        <end position="227"/>
    </location>
</feature>
<gene>
    <name evidence="9" type="ORF">PFICI_12517</name>
</gene>
<proteinExistence type="inferred from homology"/>
<accession>W3WNY7</accession>
<protein>
    <recommendedName>
        <fullName evidence="8">Rhodopsin domain-containing protein</fullName>
    </recommendedName>
</protein>
<keyword evidence="2 7" id="KW-0812">Transmembrane</keyword>
<dbReference type="OrthoDB" id="3923077at2759"/>
<name>W3WNY7_PESFW</name>
<organism evidence="9 10">
    <name type="scientific">Pestalotiopsis fici (strain W106-1 / CGMCC3.15140)</name>
    <dbReference type="NCBI Taxonomy" id="1229662"/>
    <lineage>
        <taxon>Eukaryota</taxon>
        <taxon>Fungi</taxon>
        <taxon>Dikarya</taxon>
        <taxon>Ascomycota</taxon>
        <taxon>Pezizomycotina</taxon>
        <taxon>Sordariomycetes</taxon>
        <taxon>Xylariomycetidae</taxon>
        <taxon>Amphisphaeriales</taxon>
        <taxon>Sporocadaceae</taxon>
        <taxon>Pestalotiopsis</taxon>
    </lineage>
</organism>
<dbReference type="Proteomes" id="UP000030651">
    <property type="component" value="Unassembled WGS sequence"/>
</dbReference>
<evidence type="ECO:0000256" key="4">
    <source>
        <dbReference type="ARBA" id="ARBA00023136"/>
    </source>
</evidence>
<comment type="subcellular location">
    <subcellularLocation>
        <location evidence="1">Membrane</location>
        <topology evidence="1">Multi-pass membrane protein</topology>
    </subcellularLocation>
</comment>
<feature type="transmembrane region" description="Helical" evidence="7">
    <location>
        <begin position="43"/>
        <end position="68"/>
    </location>
</feature>
<keyword evidence="10" id="KW-1185">Reference proteome</keyword>
<dbReference type="AlphaFoldDB" id="W3WNY7"/>
<evidence type="ECO:0000256" key="7">
    <source>
        <dbReference type="SAM" id="Phobius"/>
    </source>
</evidence>
<dbReference type="GeneID" id="19277530"/>
<evidence type="ECO:0000313" key="9">
    <source>
        <dbReference type="EMBL" id="ETS75573.1"/>
    </source>
</evidence>
<feature type="domain" description="Rhodopsin" evidence="8">
    <location>
        <begin position="28"/>
        <end position="270"/>
    </location>
</feature>
<dbReference type="InterPro" id="IPR049326">
    <property type="entry name" value="Rhodopsin_dom_fungi"/>
</dbReference>
<dbReference type="PANTHER" id="PTHR33048:SF93">
    <property type="entry name" value="INTEGRAL MEMBRANE PROTEIN"/>
    <property type="match status" value="1"/>
</dbReference>
<evidence type="ECO:0000256" key="5">
    <source>
        <dbReference type="ARBA" id="ARBA00038359"/>
    </source>
</evidence>
<dbReference type="InterPro" id="IPR052337">
    <property type="entry name" value="SAT4-like"/>
</dbReference>
<dbReference type="KEGG" id="pfy:PFICI_12517"/>
<evidence type="ECO:0000313" key="10">
    <source>
        <dbReference type="Proteomes" id="UP000030651"/>
    </source>
</evidence>
<feature type="transmembrane region" description="Helical" evidence="7">
    <location>
        <begin position="162"/>
        <end position="189"/>
    </location>
</feature>
<evidence type="ECO:0000256" key="1">
    <source>
        <dbReference type="ARBA" id="ARBA00004141"/>
    </source>
</evidence>
<feature type="transmembrane region" description="Helical" evidence="7">
    <location>
        <begin position="88"/>
        <end position="109"/>
    </location>
</feature>
<keyword evidence="3 7" id="KW-1133">Transmembrane helix</keyword>
<evidence type="ECO:0000256" key="6">
    <source>
        <dbReference type="SAM" id="MobiDB-lite"/>
    </source>
</evidence>
<dbReference type="InParanoid" id="W3WNY7"/>
<evidence type="ECO:0000256" key="3">
    <source>
        <dbReference type="ARBA" id="ARBA00022989"/>
    </source>
</evidence>
<feature type="transmembrane region" description="Helical" evidence="7">
    <location>
        <begin position="121"/>
        <end position="142"/>
    </location>
</feature>
<feature type="transmembrane region" description="Helical" evidence="7">
    <location>
        <begin position="12"/>
        <end position="31"/>
    </location>
</feature>
<sequence length="377" mass="41043">MALGGKGPTVIVILALETAVAGLCVGGRYYTRRVLKAGGGDDDVVLIASWVFMLVFAILFIISSLYGFGQHNTDLDKDDIKLATLYELCGQSAIAIAMGLSKCGVALFLSRIANVKWQKWVLWGWMFTIMFLSIFLAISVFAQCYPTQSLWDANVKSQGCSINLTILAFVMCSFSAAMDFFLAFCPYYILKDLNMNPKERWTIIISLSLGAIAGIFGIVRTAGLSAISNTADYLRNSTDATADSVMFSSTELALTLICVSLPVFRPLFKRLASTRSSKRSPLDGHSHQGSSRGLGTVSRVWKASNGRSKSRENEYGMQSIAEAGVGGVADQSDEEGNESAWKDSASDRSILAEKQGISRKQEFSVSYEERGQRPGPQ</sequence>
<dbReference type="PANTHER" id="PTHR33048">
    <property type="entry name" value="PTH11-LIKE INTEGRAL MEMBRANE PROTEIN (AFU_ORTHOLOGUE AFUA_5G11245)"/>
    <property type="match status" value="1"/>
</dbReference>
<feature type="compositionally biased region" description="Basic and acidic residues" evidence="6">
    <location>
        <begin position="359"/>
        <end position="377"/>
    </location>
</feature>
<dbReference type="OMA" id="TIQRTHE"/>
<evidence type="ECO:0000259" key="8">
    <source>
        <dbReference type="Pfam" id="PF20684"/>
    </source>
</evidence>